<dbReference type="EMBL" id="JAUSUG010000009">
    <property type="protein sequence ID" value="MDQ0255242.1"/>
    <property type="molecule type" value="Genomic_DNA"/>
</dbReference>
<organism evidence="3 4">
    <name type="scientific">Evansella vedderi</name>
    <dbReference type="NCBI Taxonomy" id="38282"/>
    <lineage>
        <taxon>Bacteria</taxon>
        <taxon>Bacillati</taxon>
        <taxon>Bacillota</taxon>
        <taxon>Bacilli</taxon>
        <taxon>Bacillales</taxon>
        <taxon>Bacillaceae</taxon>
        <taxon>Evansella</taxon>
    </lineage>
</organism>
<evidence type="ECO:0000256" key="1">
    <source>
        <dbReference type="ARBA" id="ARBA00023157"/>
    </source>
</evidence>
<dbReference type="SUPFAM" id="SSF52833">
    <property type="entry name" value="Thioredoxin-like"/>
    <property type="match status" value="1"/>
</dbReference>
<dbReference type="Pfam" id="PF00578">
    <property type="entry name" value="AhpC-TSA"/>
    <property type="match status" value="1"/>
</dbReference>
<keyword evidence="1" id="KW-1015">Disulfide bond</keyword>
<evidence type="ECO:0000313" key="3">
    <source>
        <dbReference type="EMBL" id="MDQ0255242.1"/>
    </source>
</evidence>
<dbReference type="RefSeq" id="WP_307326184.1">
    <property type="nucleotide sequence ID" value="NZ_JAUSUG010000009.1"/>
</dbReference>
<protein>
    <submittedName>
        <fullName evidence="3">Peroxiredoxin</fullName>
    </submittedName>
</protein>
<sequence>MKAPFFSLPGLLTDEKASLHDFEGKVVLLTFWVSWCPDSQRDLENKQQLFTAMDTEQLEMVMINVTGRESSSEKGIQYYQEKGYTFPCLKDKGTATYDLYQCMSVPTTFLINKDQDIVQRYNDKATFQDILKGISTVI</sequence>
<keyword evidence="4" id="KW-1185">Reference proteome</keyword>
<dbReference type="Proteomes" id="UP001230005">
    <property type="component" value="Unassembled WGS sequence"/>
</dbReference>
<proteinExistence type="predicted"/>
<gene>
    <name evidence="3" type="ORF">J2S74_002624</name>
</gene>
<dbReference type="InterPro" id="IPR000866">
    <property type="entry name" value="AhpC/TSA"/>
</dbReference>
<accession>A0ABT9ZVH2</accession>
<dbReference type="InterPro" id="IPR050553">
    <property type="entry name" value="Thioredoxin_ResA/DsbE_sf"/>
</dbReference>
<name>A0ABT9ZVH2_9BACI</name>
<evidence type="ECO:0000259" key="2">
    <source>
        <dbReference type="PROSITE" id="PS51352"/>
    </source>
</evidence>
<dbReference type="InterPro" id="IPR013766">
    <property type="entry name" value="Thioredoxin_domain"/>
</dbReference>
<dbReference type="InterPro" id="IPR036249">
    <property type="entry name" value="Thioredoxin-like_sf"/>
</dbReference>
<comment type="caution">
    <text evidence="3">The sequence shown here is derived from an EMBL/GenBank/DDBJ whole genome shotgun (WGS) entry which is preliminary data.</text>
</comment>
<dbReference type="PANTHER" id="PTHR42852">
    <property type="entry name" value="THIOL:DISULFIDE INTERCHANGE PROTEIN DSBE"/>
    <property type="match status" value="1"/>
</dbReference>
<feature type="domain" description="Thioredoxin" evidence="2">
    <location>
        <begin position="1"/>
        <end position="138"/>
    </location>
</feature>
<dbReference type="Gene3D" id="3.40.30.10">
    <property type="entry name" value="Glutaredoxin"/>
    <property type="match status" value="1"/>
</dbReference>
<dbReference type="CDD" id="cd02966">
    <property type="entry name" value="TlpA_like_family"/>
    <property type="match status" value="1"/>
</dbReference>
<dbReference type="PROSITE" id="PS51352">
    <property type="entry name" value="THIOREDOXIN_2"/>
    <property type="match status" value="1"/>
</dbReference>
<evidence type="ECO:0000313" key="4">
    <source>
        <dbReference type="Proteomes" id="UP001230005"/>
    </source>
</evidence>
<reference evidence="3 4" key="1">
    <citation type="submission" date="2023-07" db="EMBL/GenBank/DDBJ databases">
        <title>Genomic Encyclopedia of Type Strains, Phase IV (KMG-IV): sequencing the most valuable type-strain genomes for metagenomic binning, comparative biology and taxonomic classification.</title>
        <authorList>
            <person name="Goeker M."/>
        </authorList>
    </citation>
    <scope>NUCLEOTIDE SEQUENCE [LARGE SCALE GENOMIC DNA]</scope>
    <source>
        <strain evidence="3 4">DSM 9768</strain>
    </source>
</reference>
<dbReference type="PANTHER" id="PTHR42852:SF17">
    <property type="entry name" value="THIOREDOXIN-LIKE PROTEIN HI_1115"/>
    <property type="match status" value="1"/>
</dbReference>